<accession>G4SXB6</accession>
<dbReference type="EMBL" id="FO082060">
    <property type="protein sequence ID" value="CCE24272.1"/>
    <property type="molecule type" value="Genomic_DNA"/>
</dbReference>
<keyword evidence="2" id="KW-1185">Reference proteome</keyword>
<protein>
    <submittedName>
        <fullName evidence="1">Uncharacterized protein</fullName>
    </submittedName>
</protein>
<dbReference type="AlphaFoldDB" id="G4SXB6"/>
<gene>
    <name evidence="1" type="ordered locus">MEALZ_2597</name>
</gene>
<organism evidence="1 2">
    <name type="scientific">Methylotuvimicrobium alcaliphilum (strain DSM 19304 / NCIMB 14124 / VKM B-2133 / 20Z)</name>
    <name type="common">Methylomicrobium alcaliphilum</name>
    <dbReference type="NCBI Taxonomy" id="1091494"/>
    <lineage>
        <taxon>Bacteria</taxon>
        <taxon>Pseudomonadati</taxon>
        <taxon>Pseudomonadota</taxon>
        <taxon>Gammaproteobacteria</taxon>
        <taxon>Methylococcales</taxon>
        <taxon>Methylococcaceae</taxon>
        <taxon>Methylotuvimicrobium</taxon>
    </lineage>
</organism>
<dbReference type="KEGG" id="mah:MEALZ_2597"/>
<sequence>MSFVAGSVTRLTGPAPKLPKIVIPFALQISAVPEEASGCAAPHLTLGEGPRAYRDVFTASFDGRPGAEF</sequence>
<dbReference type="HOGENOM" id="CLU_2771109_0_0_6"/>
<evidence type="ECO:0000313" key="1">
    <source>
        <dbReference type="EMBL" id="CCE24272.1"/>
    </source>
</evidence>
<proteinExistence type="predicted"/>
<name>G4SXB6_META2</name>
<evidence type="ECO:0000313" key="2">
    <source>
        <dbReference type="Proteomes" id="UP000008315"/>
    </source>
</evidence>
<reference evidence="2" key="1">
    <citation type="journal article" date="2012" name="J. Bacteriol.">
        <title>Genome sequence of the haloalkaliphilic methanotrophic bacterium Methylomicrobium alcaliphilum 20Z.</title>
        <authorList>
            <person name="Vuilleumier S."/>
            <person name="Khmelenina V.N."/>
            <person name="Bringel F."/>
            <person name="Reshetnikov A.S."/>
            <person name="Lajus A."/>
            <person name="Mangenot S."/>
            <person name="Rouy Z."/>
            <person name="Op den Camp H.J."/>
            <person name="Jetten M.S."/>
            <person name="Dispirito A.A."/>
            <person name="Dunfield P."/>
            <person name="Klotz M.G."/>
            <person name="Semrau J.D."/>
            <person name="Stein L.Y."/>
            <person name="Barbe V."/>
            <person name="Medigue C."/>
            <person name="Trotsenko Y.A."/>
            <person name="Kalyuzhnaya M.G."/>
        </authorList>
    </citation>
    <scope>NUCLEOTIDE SEQUENCE [LARGE SCALE GENOMIC DNA]</scope>
    <source>
        <strain evidence="2">DSM 19304 / NCIMB 14124 / VKM B-2133 / 20Z</strain>
    </source>
</reference>
<dbReference type="Proteomes" id="UP000008315">
    <property type="component" value="Chromosome"/>
</dbReference>